<sequence length="300" mass="33733">MLKHIFFTILLSCLLVAPVLGEPIVDNDGRVIQPNKSFQRIISLYAAHTRNLIDMGAKTQIVAIGRSDKQLPELPTLSFRDDPERLLALKPDLVLIRPMLSRSYPHMVESLEANGVTVVSLQPTSVDEMFRYWENLGILSGHQEEASHMIARFGSGLVEINRQVERIPAEKRKKVYFESIHKRMKTFAPESMAMFVLESAGGINVAADAVQVRKSNIAAYGKERILSKAKKIDVFLAQEGRMNKVSTEMIREEPGFQVIKAVQENQVFLVDEKLVSRPTLGMLEGIWKVFALLYPAAEDS</sequence>
<keyword evidence="4" id="KW-1185">Reference proteome</keyword>
<dbReference type="PANTHER" id="PTHR30535">
    <property type="entry name" value="VITAMIN B12-BINDING PROTEIN"/>
    <property type="match status" value="1"/>
</dbReference>
<dbReference type="GO" id="GO:0071281">
    <property type="term" value="P:cellular response to iron ion"/>
    <property type="evidence" value="ECO:0007669"/>
    <property type="project" value="TreeGrafter"/>
</dbReference>
<dbReference type="Gene3D" id="3.40.50.1980">
    <property type="entry name" value="Nitrogenase molybdenum iron protein domain"/>
    <property type="match status" value="2"/>
</dbReference>
<evidence type="ECO:0000313" key="4">
    <source>
        <dbReference type="Proteomes" id="UP000287853"/>
    </source>
</evidence>
<feature type="chain" id="PRO_5019194494" evidence="1">
    <location>
        <begin position="22"/>
        <end position="300"/>
    </location>
</feature>
<protein>
    <submittedName>
        <fullName evidence="3">Iron complex transport system substrate-binding protein</fullName>
    </submittedName>
</protein>
<proteinExistence type="predicted"/>
<dbReference type="AlphaFoldDB" id="A0A444ISH9"/>
<dbReference type="InterPro" id="IPR002491">
    <property type="entry name" value="ABC_transptr_periplasmic_BD"/>
</dbReference>
<gene>
    <name evidence="3" type="ORF">H206_02496</name>
</gene>
<dbReference type="Proteomes" id="UP000287853">
    <property type="component" value="Unassembled WGS sequence"/>
</dbReference>
<keyword evidence="1" id="KW-0732">Signal</keyword>
<dbReference type="EMBL" id="MTKO01000110">
    <property type="protein sequence ID" value="RWX43777.1"/>
    <property type="molecule type" value="Genomic_DNA"/>
</dbReference>
<feature type="signal peptide" evidence="1">
    <location>
        <begin position="1"/>
        <end position="21"/>
    </location>
</feature>
<feature type="domain" description="Fe/B12 periplasmic-binding" evidence="2">
    <location>
        <begin position="30"/>
        <end position="297"/>
    </location>
</feature>
<evidence type="ECO:0000259" key="2">
    <source>
        <dbReference type="PROSITE" id="PS50983"/>
    </source>
</evidence>
<dbReference type="SUPFAM" id="SSF53807">
    <property type="entry name" value="Helical backbone' metal receptor"/>
    <property type="match status" value="1"/>
</dbReference>
<evidence type="ECO:0000313" key="3">
    <source>
        <dbReference type="EMBL" id="RWX43777.1"/>
    </source>
</evidence>
<comment type="caution">
    <text evidence="3">The sequence shown here is derived from an EMBL/GenBank/DDBJ whole genome shotgun (WGS) entry which is preliminary data.</text>
</comment>
<reference evidence="3 4" key="1">
    <citation type="submission" date="2017-01" db="EMBL/GenBank/DDBJ databases">
        <title>The cable genome- insights into the physiology and evolution of filamentous bacteria capable of sulfide oxidation via long distance electron transfer.</title>
        <authorList>
            <person name="Schreiber L."/>
            <person name="Bjerg J.T."/>
            <person name="Boggild A."/>
            <person name="Van De Vossenberg J."/>
            <person name="Meysman F."/>
            <person name="Nielsen L.P."/>
            <person name="Schramm A."/>
            <person name="Kjeldsen K.U."/>
        </authorList>
    </citation>
    <scope>NUCLEOTIDE SEQUENCE [LARGE SCALE GENOMIC DNA]</scope>
    <source>
        <strain evidence="3">MCF</strain>
    </source>
</reference>
<dbReference type="Pfam" id="PF01497">
    <property type="entry name" value="Peripla_BP_2"/>
    <property type="match status" value="1"/>
</dbReference>
<dbReference type="PROSITE" id="PS50983">
    <property type="entry name" value="FE_B12_PBP"/>
    <property type="match status" value="1"/>
</dbReference>
<organism evidence="3 4">
    <name type="scientific">Candidatus Electrothrix aarhusensis</name>
    <dbReference type="NCBI Taxonomy" id="1859131"/>
    <lineage>
        <taxon>Bacteria</taxon>
        <taxon>Pseudomonadati</taxon>
        <taxon>Thermodesulfobacteriota</taxon>
        <taxon>Desulfobulbia</taxon>
        <taxon>Desulfobulbales</taxon>
        <taxon>Desulfobulbaceae</taxon>
        <taxon>Candidatus Electrothrix</taxon>
    </lineage>
</organism>
<evidence type="ECO:0000256" key="1">
    <source>
        <dbReference type="SAM" id="SignalP"/>
    </source>
</evidence>
<name>A0A444ISH9_9BACT</name>
<accession>A0A444ISH9</accession>
<dbReference type="InterPro" id="IPR050902">
    <property type="entry name" value="ABC_Transporter_SBP"/>
</dbReference>
<dbReference type="PANTHER" id="PTHR30535:SF34">
    <property type="entry name" value="MOLYBDATE-BINDING PROTEIN MOLA"/>
    <property type="match status" value="1"/>
</dbReference>